<name>D7MWP3_ARALL</name>
<dbReference type="Pfam" id="PF05703">
    <property type="entry name" value="Auxin_canalis"/>
    <property type="match status" value="1"/>
</dbReference>
<dbReference type="InterPro" id="IPR008546">
    <property type="entry name" value="VAN3-bd-like_auxin_canal"/>
</dbReference>
<dbReference type="PANTHER" id="PTHR31351:SF32">
    <property type="entry name" value="AUXIN CANALIZATION PROTEIN (DUF828)"/>
    <property type="match status" value="1"/>
</dbReference>
<feature type="compositionally biased region" description="Polar residues" evidence="1">
    <location>
        <begin position="103"/>
        <end position="131"/>
    </location>
</feature>
<organism evidence="5">
    <name type="scientific">Arabidopsis lyrata subsp. lyrata</name>
    <name type="common">Lyre-leaved rock-cress</name>
    <dbReference type="NCBI Taxonomy" id="81972"/>
    <lineage>
        <taxon>Eukaryota</taxon>
        <taxon>Viridiplantae</taxon>
        <taxon>Streptophyta</taxon>
        <taxon>Embryophyta</taxon>
        <taxon>Tracheophyta</taxon>
        <taxon>Spermatophyta</taxon>
        <taxon>Magnoliopsida</taxon>
        <taxon>eudicotyledons</taxon>
        <taxon>Gunneridae</taxon>
        <taxon>Pentapetalae</taxon>
        <taxon>rosids</taxon>
        <taxon>malvids</taxon>
        <taxon>Brassicales</taxon>
        <taxon>Brassicaceae</taxon>
        <taxon>Camelineae</taxon>
        <taxon>Arabidopsis</taxon>
    </lineage>
</organism>
<evidence type="ECO:0000256" key="1">
    <source>
        <dbReference type="SAM" id="MobiDB-lite"/>
    </source>
</evidence>
<dbReference type="InterPro" id="IPR040269">
    <property type="entry name" value="VAB"/>
</dbReference>
<feature type="domain" description="VAN3-binding protein-like auxin canalisation" evidence="2">
    <location>
        <begin position="18"/>
        <end position="314"/>
    </location>
</feature>
<reference evidence="5" key="1">
    <citation type="journal article" date="2011" name="Nat. Genet.">
        <title>The Arabidopsis lyrata genome sequence and the basis of rapid genome size change.</title>
        <authorList>
            <person name="Hu T.T."/>
            <person name="Pattyn P."/>
            <person name="Bakker E.G."/>
            <person name="Cao J."/>
            <person name="Cheng J.-F."/>
            <person name="Clark R.M."/>
            <person name="Fahlgren N."/>
            <person name="Fawcett J.A."/>
            <person name="Grimwood J."/>
            <person name="Gundlach H."/>
            <person name="Haberer G."/>
            <person name="Hollister J.D."/>
            <person name="Ossowski S."/>
            <person name="Ottilar R.P."/>
            <person name="Salamov A.A."/>
            <person name="Schneeberger K."/>
            <person name="Spannagl M."/>
            <person name="Wang X."/>
            <person name="Yang L."/>
            <person name="Nasrallah M.E."/>
            <person name="Bergelson J."/>
            <person name="Carrington J.C."/>
            <person name="Gaut B.S."/>
            <person name="Schmutz J."/>
            <person name="Mayer K.F.X."/>
            <person name="Van de Peer Y."/>
            <person name="Grigoriev I.V."/>
            <person name="Nordborg M."/>
            <person name="Weigel D."/>
            <person name="Guo Y.-L."/>
        </authorList>
    </citation>
    <scope>NUCLEOTIDE SEQUENCE [LARGE SCALE GENOMIC DNA]</scope>
    <source>
        <strain evidence="5">cv. MN47</strain>
    </source>
</reference>
<evidence type="ECO:0000313" key="5">
    <source>
        <dbReference type="Proteomes" id="UP000008694"/>
    </source>
</evidence>
<gene>
    <name evidence="4" type="ORF">ARALYDRAFT_497297</name>
</gene>
<dbReference type="InterPro" id="IPR013666">
    <property type="entry name" value="PH_pln"/>
</dbReference>
<dbReference type="GO" id="GO:0009734">
    <property type="term" value="P:auxin-activated signaling pathway"/>
    <property type="evidence" value="ECO:0007669"/>
    <property type="project" value="TreeGrafter"/>
</dbReference>
<dbReference type="OrthoDB" id="1918928at2759"/>
<dbReference type="Pfam" id="PF08458">
    <property type="entry name" value="PH_2"/>
    <property type="match status" value="1"/>
</dbReference>
<proteinExistence type="predicted"/>
<dbReference type="eggNOG" id="ENOG502QRXH">
    <property type="taxonomic scope" value="Eukaryota"/>
</dbReference>
<accession>D7MWP3</accession>
<evidence type="ECO:0000259" key="3">
    <source>
        <dbReference type="Pfam" id="PF08458"/>
    </source>
</evidence>
<dbReference type="PANTHER" id="PTHR31351">
    <property type="entry name" value="EXPRESSED PROTEIN"/>
    <property type="match status" value="1"/>
</dbReference>
<dbReference type="HOGENOM" id="CLU_033023_0_0_1"/>
<dbReference type="GO" id="GO:0010087">
    <property type="term" value="P:phloem or xylem histogenesis"/>
    <property type="evidence" value="ECO:0007669"/>
    <property type="project" value="TreeGrafter"/>
</dbReference>
<feature type="domain" description="Pleckstrin-like plant" evidence="3">
    <location>
        <begin position="362"/>
        <end position="436"/>
    </location>
</feature>
<evidence type="ECO:0000259" key="2">
    <source>
        <dbReference type="Pfam" id="PF05703"/>
    </source>
</evidence>
<dbReference type="STRING" id="81972.D7MWP3"/>
<dbReference type="GO" id="GO:0010305">
    <property type="term" value="P:leaf vascular tissue pattern formation"/>
    <property type="evidence" value="ECO:0007669"/>
    <property type="project" value="TreeGrafter"/>
</dbReference>
<feature type="region of interest" description="Disordered" evidence="1">
    <location>
        <begin position="154"/>
        <end position="173"/>
    </location>
</feature>
<keyword evidence="5" id="KW-1185">Reference proteome</keyword>
<feature type="region of interest" description="Disordered" evidence="1">
    <location>
        <begin position="103"/>
        <end position="134"/>
    </location>
</feature>
<evidence type="ECO:0000313" key="4">
    <source>
        <dbReference type="EMBL" id="EFH39039.1"/>
    </source>
</evidence>
<protein>
    <recommendedName>
        <fullName evidence="6">Auxin canalization protein</fullName>
    </recommendedName>
</protein>
<feature type="compositionally biased region" description="Low complexity" evidence="1">
    <location>
        <begin position="154"/>
        <end position="170"/>
    </location>
</feature>
<dbReference type="Proteomes" id="UP000008694">
    <property type="component" value="Unassembled WGS sequence"/>
</dbReference>
<sequence>MEKPVLPPWRSDPIFRPPETPLEPMEFLSRSWSVSAHEVSKALTPSQQILSKNTIESTTVILEEEQPITAGETETEENSFVSGNTFSFACSETSQMVMDRILSQSQEVSPRTSGRLSHSSGPLNGSLTDSPPISPHEVDDIKQFCRSNNNFNSQFRSTGTTPGPITATTTQSKPVGRWLKDRREKKKEETRAHNAQIHAAVSVAGVAAAVAAIAAATAASSSSGKDENMAKTDMAVASAATLVAAQCVEAAEVMGAERDHLASVVSSAVNVRSAGDIMTLTAGAATALRGVATLKARAMKEVWNIASVIPMDKGINPGGCSNVNGNGNGSNVSSSSSHSGEFLVEDNFLGHCNREWLARGGQLLKRTRKGDLHWKIVSVYINRLNQVILKMKSRHVGGTFTKKNKNLVIDVIKNIPAWPGRHLLEGGEDLRYFGLRRFREGL</sequence>
<dbReference type="Gramene" id="fgenesh2_kg.166__1__AT3G22810.1">
    <property type="protein sequence ID" value="fgenesh2_kg.166__1__AT3G22810.1"/>
    <property type="gene ID" value="fgenesh2_kg.166__1__AT3G22810.1"/>
</dbReference>
<evidence type="ECO:0008006" key="6">
    <source>
        <dbReference type="Google" id="ProtNLM"/>
    </source>
</evidence>
<dbReference type="EMBL" id="GL348833">
    <property type="protein sequence ID" value="EFH39039.1"/>
    <property type="molecule type" value="Genomic_DNA"/>
</dbReference>
<dbReference type="AlphaFoldDB" id="D7MWP3"/>
<feature type="region of interest" description="Disordered" evidence="1">
    <location>
        <begin position="1"/>
        <end position="20"/>
    </location>
</feature>